<sequence length="80" mass="9103">MLEFSQDQWISIGLIFLMGVLIGGFLMAGGGRKWKERYKAEKLRREQVEADYKAAETEWREQDSLRAAALKGQGKEDPAV</sequence>
<keyword evidence="1" id="KW-0812">Transmembrane</keyword>
<dbReference type="EMBL" id="JAMSHT010000001">
    <property type="protein sequence ID" value="MCM8557122.1"/>
    <property type="molecule type" value="Genomic_DNA"/>
</dbReference>
<comment type="caution">
    <text evidence="2">The sequence shown here is derived from an EMBL/GenBank/DDBJ whole genome shotgun (WGS) entry which is preliminary data.</text>
</comment>
<keyword evidence="1" id="KW-0472">Membrane</keyword>
<name>A0A9X2EGN1_9SPHN</name>
<evidence type="ECO:0000313" key="2">
    <source>
        <dbReference type="EMBL" id="MCM8557122.1"/>
    </source>
</evidence>
<protein>
    <submittedName>
        <fullName evidence="2">Uncharacterized protein</fullName>
    </submittedName>
</protein>
<dbReference type="RefSeq" id="WP_252112906.1">
    <property type="nucleotide sequence ID" value="NZ_JAMSHT010000001.1"/>
</dbReference>
<evidence type="ECO:0000313" key="3">
    <source>
        <dbReference type="Proteomes" id="UP001155128"/>
    </source>
</evidence>
<proteinExistence type="predicted"/>
<organism evidence="2 3">
    <name type="scientific">Sphingomicrobium sediminis</name>
    <dbReference type="NCBI Taxonomy" id="2950949"/>
    <lineage>
        <taxon>Bacteria</taxon>
        <taxon>Pseudomonadati</taxon>
        <taxon>Pseudomonadota</taxon>
        <taxon>Alphaproteobacteria</taxon>
        <taxon>Sphingomonadales</taxon>
        <taxon>Sphingomonadaceae</taxon>
        <taxon>Sphingomicrobium</taxon>
    </lineage>
</organism>
<gene>
    <name evidence="2" type="ORF">NDO55_04735</name>
</gene>
<evidence type="ECO:0000256" key="1">
    <source>
        <dbReference type="SAM" id="Phobius"/>
    </source>
</evidence>
<dbReference type="Proteomes" id="UP001155128">
    <property type="component" value="Unassembled WGS sequence"/>
</dbReference>
<dbReference type="AlphaFoldDB" id="A0A9X2EGN1"/>
<reference evidence="2" key="1">
    <citation type="submission" date="2022-06" db="EMBL/GenBank/DDBJ databases">
        <title>Sphingomicrobium sedimins sp. nov., a marine bacterium isolated from tidal flat.</title>
        <authorList>
            <person name="Kim C.-H."/>
            <person name="Yoo Y."/>
            <person name="Kim J.-J."/>
        </authorList>
    </citation>
    <scope>NUCLEOTIDE SEQUENCE</scope>
    <source>
        <strain evidence="2">GRR-S6-50</strain>
    </source>
</reference>
<accession>A0A9X2EGN1</accession>
<keyword evidence="1" id="KW-1133">Transmembrane helix</keyword>
<feature type="transmembrane region" description="Helical" evidence="1">
    <location>
        <begin position="12"/>
        <end position="29"/>
    </location>
</feature>
<keyword evidence="3" id="KW-1185">Reference proteome</keyword>